<name>A0ABV0DXV9_9BURK</name>
<accession>A0ABV0DXV9</accession>
<comment type="caution">
    <text evidence="1">The sequence shown here is derived from an EMBL/GenBank/DDBJ whole genome shotgun (WGS) entry which is preliminary data.</text>
</comment>
<keyword evidence="2" id="KW-1185">Reference proteome</keyword>
<dbReference type="EMBL" id="JAYLVJ010000018">
    <property type="protein sequence ID" value="MEO1755568.1"/>
    <property type="molecule type" value="Genomic_DNA"/>
</dbReference>
<evidence type="ECO:0000313" key="1">
    <source>
        <dbReference type="EMBL" id="MEO1755568.1"/>
    </source>
</evidence>
<reference evidence="1 2" key="1">
    <citation type="submission" date="2024-01" db="EMBL/GenBank/DDBJ databases">
        <title>The diversity of rhizobia nodulating Mimosa spp. in eleven states of Brazil covering several biomes is determined by host plant, location, and edaphic factors.</title>
        <authorList>
            <person name="Rouws L."/>
            <person name="Barauna A."/>
            <person name="Beukes C."/>
            <person name="De Faria S.M."/>
            <person name="Gross E."/>
            <person name="Dos Reis Junior F.B."/>
            <person name="Simon M."/>
            <person name="Maluk M."/>
            <person name="Odee D.W."/>
            <person name="Kenicer G."/>
            <person name="Young J.P.W."/>
            <person name="Reis V.M."/>
            <person name="Zilli J."/>
            <person name="James E.K."/>
        </authorList>
    </citation>
    <scope>NUCLEOTIDE SEQUENCE [LARGE SCALE GENOMIC DNA]</scope>
    <source>
        <strain evidence="1 2">JHI1651</strain>
    </source>
</reference>
<dbReference type="InterPro" id="IPR036909">
    <property type="entry name" value="Cyt_c-like_dom_sf"/>
</dbReference>
<dbReference type="RefSeq" id="WP_257841634.1">
    <property type="nucleotide sequence ID" value="NZ_CAJZAQ010000014.1"/>
</dbReference>
<organism evidence="1 2">
    <name type="scientific">Paraburkholderia caribensis</name>
    <dbReference type="NCBI Taxonomy" id="75105"/>
    <lineage>
        <taxon>Bacteria</taxon>
        <taxon>Pseudomonadati</taxon>
        <taxon>Pseudomonadota</taxon>
        <taxon>Betaproteobacteria</taxon>
        <taxon>Burkholderiales</taxon>
        <taxon>Burkholderiaceae</taxon>
        <taxon>Paraburkholderia</taxon>
    </lineage>
</organism>
<proteinExistence type="predicted"/>
<dbReference type="Proteomes" id="UP001462961">
    <property type="component" value="Unassembled WGS sequence"/>
</dbReference>
<evidence type="ECO:0000313" key="2">
    <source>
        <dbReference type="Proteomes" id="UP001462961"/>
    </source>
</evidence>
<sequence length="42" mass="4641">MVRREPSDARIAAVANYVTKQFGNPRSTLSAEQVGRLRAVPQ</sequence>
<protein>
    <submittedName>
        <fullName evidence="1">Uncharacterized protein</fullName>
    </submittedName>
</protein>
<dbReference type="Gene3D" id="1.10.760.10">
    <property type="entry name" value="Cytochrome c-like domain"/>
    <property type="match status" value="1"/>
</dbReference>
<gene>
    <name evidence="1" type="ORF">VOI32_16705</name>
</gene>